<name>A0A6J4RZS2_9ACTN</name>
<dbReference type="EMBL" id="CADCVM010000146">
    <property type="protein sequence ID" value="CAA9481250.1"/>
    <property type="molecule type" value="Genomic_DNA"/>
</dbReference>
<evidence type="ECO:0000256" key="1">
    <source>
        <dbReference type="SAM" id="MobiDB-lite"/>
    </source>
</evidence>
<reference evidence="2" key="1">
    <citation type="submission" date="2020-02" db="EMBL/GenBank/DDBJ databases">
        <authorList>
            <person name="Meier V. D."/>
        </authorList>
    </citation>
    <scope>NUCLEOTIDE SEQUENCE</scope>
    <source>
        <strain evidence="2">AVDCRST_MAG05</strain>
    </source>
</reference>
<protein>
    <submittedName>
        <fullName evidence="2">Uncharacterized protein</fullName>
    </submittedName>
</protein>
<proteinExistence type="predicted"/>
<feature type="region of interest" description="Disordered" evidence="1">
    <location>
        <begin position="14"/>
        <end position="55"/>
    </location>
</feature>
<accession>A0A6J4RZS2</accession>
<dbReference type="AlphaFoldDB" id="A0A6J4RZS2"/>
<organism evidence="2">
    <name type="scientific">uncultured Rubrobacteraceae bacterium</name>
    <dbReference type="NCBI Taxonomy" id="349277"/>
    <lineage>
        <taxon>Bacteria</taxon>
        <taxon>Bacillati</taxon>
        <taxon>Actinomycetota</taxon>
        <taxon>Rubrobacteria</taxon>
        <taxon>Rubrobacterales</taxon>
        <taxon>Rubrobacteraceae</taxon>
        <taxon>environmental samples</taxon>
    </lineage>
</organism>
<sequence length="55" mass="6181">MQARSDGLRLLRLMNETQARGSDESPVNPPLATRQAEPDFAPTATRRRCDASLRR</sequence>
<gene>
    <name evidence="2" type="ORF">AVDCRST_MAG05-1305</name>
</gene>
<evidence type="ECO:0000313" key="2">
    <source>
        <dbReference type="EMBL" id="CAA9481250.1"/>
    </source>
</evidence>